<evidence type="ECO:0000256" key="2">
    <source>
        <dbReference type="ARBA" id="ARBA00006314"/>
    </source>
</evidence>
<evidence type="ECO:0000313" key="9">
    <source>
        <dbReference type="EMBL" id="PVD26936.1"/>
    </source>
</evidence>
<comment type="similarity">
    <text evidence="2">Belongs to the TMEM192 family.</text>
</comment>
<keyword evidence="6 8" id="KW-0472">Membrane</keyword>
<dbReference type="Proteomes" id="UP000245119">
    <property type="component" value="Linkage Group LG7"/>
</dbReference>
<organism evidence="9 10">
    <name type="scientific">Pomacea canaliculata</name>
    <name type="common">Golden apple snail</name>
    <dbReference type="NCBI Taxonomy" id="400727"/>
    <lineage>
        <taxon>Eukaryota</taxon>
        <taxon>Metazoa</taxon>
        <taxon>Spiralia</taxon>
        <taxon>Lophotrochozoa</taxon>
        <taxon>Mollusca</taxon>
        <taxon>Gastropoda</taxon>
        <taxon>Caenogastropoda</taxon>
        <taxon>Architaenioglossa</taxon>
        <taxon>Ampullarioidea</taxon>
        <taxon>Ampullariidae</taxon>
        <taxon>Pomacea</taxon>
    </lineage>
</organism>
<feature type="transmembrane region" description="Helical" evidence="8">
    <location>
        <begin position="61"/>
        <end position="84"/>
    </location>
</feature>
<dbReference type="AlphaFoldDB" id="A0A2T7P0J8"/>
<feature type="transmembrane region" description="Helical" evidence="8">
    <location>
        <begin position="96"/>
        <end position="116"/>
    </location>
</feature>
<dbReference type="PANTHER" id="PTHR31592">
    <property type="entry name" value="TRANSMEMBRANE PROTEIN 192"/>
    <property type="match status" value="1"/>
</dbReference>
<sequence length="280" mass="32138">MVSLANNSRHSGGTFFSDDSTTIQPDDDPLLGSMPVLPQDCVVNQWMAEEVKTFHGIKTPIAIILAKVLYICLGVAANVLPVLCQYKQCGDQETSLILYIHGATWFLLVAIHYFLYVEHQNSLLRGYFNFHLETRNLRHISLHINSAANAVLLVVTKLLDEVCDKNGTCHFLNKTRYLQIIISVEVLVALVFLLIYLVKTMHFNRAKEAPDFMKSTLDSSLPSTQQEVGYKPSFENQKDRTMILMWYEIYFWRNKRIDLCREIIHLNDALAELRSQSRLQ</sequence>
<keyword evidence="10" id="KW-1185">Reference proteome</keyword>
<evidence type="ECO:0000256" key="6">
    <source>
        <dbReference type="ARBA" id="ARBA00023136"/>
    </source>
</evidence>
<gene>
    <name evidence="9" type="ORF">C0Q70_12084</name>
</gene>
<protein>
    <recommendedName>
        <fullName evidence="3">Transmembrane protein 192</fullName>
    </recommendedName>
</protein>
<evidence type="ECO:0000313" key="10">
    <source>
        <dbReference type="Proteomes" id="UP000245119"/>
    </source>
</evidence>
<evidence type="ECO:0000256" key="8">
    <source>
        <dbReference type="SAM" id="Phobius"/>
    </source>
</evidence>
<dbReference type="PANTHER" id="PTHR31592:SF1">
    <property type="entry name" value="TRANSMEMBRANE PROTEIN 192"/>
    <property type="match status" value="1"/>
</dbReference>
<keyword evidence="5 8" id="KW-1133">Transmembrane helix</keyword>
<dbReference type="Pfam" id="PF14802">
    <property type="entry name" value="TMEM192"/>
    <property type="match status" value="1"/>
</dbReference>
<dbReference type="GO" id="GO:0005770">
    <property type="term" value="C:late endosome"/>
    <property type="evidence" value="ECO:0007669"/>
    <property type="project" value="TreeGrafter"/>
</dbReference>
<feature type="transmembrane region" description="Helical" evidence="8">
    <location>
        <begin position="177"/>
        <end position="198"/>
    </location>
</feature>
<feature type="region of interest" description="Disordered" evidence="7">
    <location>
        <begin position="1"/>
        <end position="21"/>
    </location>
</feature>
<dbReference type="GO" id="GO:0005765">
    <property type="term" value="C:lysosomal membrane"/>
    <property type="evidence" value="ECO:0007669"/>
    <property type="project" value="TreeGrafter"/>
</dbReference>
<accession>A0A2T7P0J8</accession>
<dbReference type="STRING" id="400727.A0A2T7P0J8"/>
<name>A0A2T7P0J8_POMCA</name>
<evidence type="ECO:0000256" key="1">
    <source>
        <dbReference type="ARBA" id="ARBA00004141"/>
    </source>
</evidence>
<dbReference type="InterPro" id="IPR029399">
    <property type="entry name" value="TMEM192"/>
</dbReference>
<proteinExistence type="inferred from homology"/>
<evidence type="ECO:0000256" key="4">
    <source>
        <dbReference type="ARBA" id="ARBA00022692"/>
    </source>
</evidence>
<reference evidence="9 10" key="1">
    <citation type="submission" date="2018-04" db="EMBL/GenBank/DDBJ databases">
        <title>The genome of golden apple snail Pomacea canaliculata provides insight into stress tolerance and invasive adaptation.</title>
        <authorList>
            <person name="Liu C."/>
            <person name="Liu B."/>
            <person name="Ren Y."/>
            <person name="Zhang Y."/>
            <person name="Wang H."/>
            <person name="Li S."/>
            <person name="Jiang F."/>
            <person name="Yin L."/>
            <person name="Zhang G."/>
            <person name="Qian W."/>
            <person name="Fan W."/>
        </authorList>
    </citation>
    <scope>NUCLEOTIDE SEQUENCE [LARGE SCALE GENOMIC DNA]</scope>
    <source>
        <strain evidence="9">SZHN2017</strain>
        <tissue evidence="9">Muscle</tissue>
    </source>
</reference>
<dbReference type="EMBL" id="PZQS01000007">
    <property type="protein sequence ID" value="PVD26936.1"/>
    <property type="molecule type" value="Genomic_DNA"/>
</dbReference>
<comment type="caution">
    <text evidence="9">The sequence shown here is derived from an EMBL/GenBank/DDBJ whole genome shotgun (WGS) entry which is preliminary data.</text>
</comment>
<feature type="compositionally biased region" description="Polar residues" evidence="7">
    <location>
        <begin position="1"/>
        <end position="11"/>
    </location>
</feature>
<dbReference type="OrthoDB" id="6277625at2759"/>
<evidence type="ECO:0000256" key="3">
    <source>
        <dbReference type="ARBA" id="ARBA00014635"/>
    </source>
</evidence>
<evidence type="ECO:0000256" key="7">
    <source>
        <dbReference type="SAM" id="MobiDB-lite"/>
    </source>
</evidence>
<evidence type="ECO:0000256" key="5">
    <source>
        <dbReference type="ARBA" id="ARBA00022989"/>
    </source>
</evidence>
<comment type="subcellular location">
    <subcellularLocation>
        <location evidence="1">Membrane</location>
        <topology evidence="1">Multi-pass membrane protein</topology>
    </subcellularLocation>
</comment>
<keyword evidence="4 8" id="KW-0812">Transmembrane</keyword>